<evidence type="ECO:0000256" key="1">
    <source>
        <dbReference type="SAM" id="Phobius"/>
    </source>
</evidence>
<evidence type="ECO:0000313" key="2">
    <source>
        <dbReference type="EMBL" id="PWZ00133.1"/>
    </source>
</evidence>
<dbReference type="AlphaFoldDB" id="A0A317XQR8"/>
<keyword evidence="1" id="KW-0472">Membrane</keyword>
<organism evidence="2 3">
    <name type="scientific">Testicularia cyperi</name>
    <dbReference type="NCBI Taxonomy" id="1882483"/>
    <lineage>
        <taxon>Eukaryota</taxon>
        <taxon>Fungi</taxon>
        <taxon>Dikarya</taxon>
        <taxon>Basidiomycota</taxon>
        <taxon>Ustilaginomycotina</taxon>
        <taxon>Ustilaginomycetes</taxon>
        <taxon>Ustilaginales</taxon>
        <taxon>Anthracoideaceae</taxon>
        <taxon>Testicularia</taxon>
    </lineage>
</organism>
<feature type="transmembrane region" description="Helical" evidence="1">
    <location>
        <begin position="7"/>
        <end position="25"/>
    </location>
</feature>
<proteinExistence type="predicted"/>
<evidence type="ECO:0000313" key="3">
    <source>
        <dbReference type="Proteomes" id="UP000246740"/>
    </source>
</evidence>
<dbReference type="Proteomes" id="UP000246740">
    <property type="component" value="Unassembled WGS sequence"/>
</dbReference>
<dbReference type="EMBL" id="KZ819193">
    <property type="protein sequence ID" value="PWZ00133.1"/>
    <property type="molecule type" value="Genomic_DNA"/>
</dbReference>
<keyword evidence="1" id="KW-1133">Transmembrane helix</keyword>
<name>A0A317XQR8_9BASI</name>
<gene>
    <name evidence="2" type="ORF">BCV70DRAFT_105291</name>
</gene>
<reference evidence="2 3" key="1">
    <citation type="journal article" date="2018" name="Mol. Biol. Evol.">
        <title>Broad Genomic Sampling Reveals a Smut Pathogenic Ancestry of the Fungal Clade Ustilaginomycotina.</title>
        <authorList>
            <person name="Kijpornyongpan T."/>
            <person name="Mondo S.J."/>
            <person name="Barry K."/>
            <person name="Sandor L."/>
            <person name="Lee J."/>
            <person name="Lipzen A."/>
            <person name="Pangilinan J."/>
            <person name="LaButti K."/>
            <person name="Hainaut M."/>
            <person name="Henrissat B."/>
            <person name="Grigoriev I.V."/>
            <person name="Spatafora J.W."/>
            <person name="Aime M.C."/>
        </authorList>
    </citation>
    <scope>NUCLEOTIDE SEQUENCE [LARGE SCALE GENOMIC DNA]</scope>
    <source>
        <strain evidence="2 3">MCA 3645</strain>
    </source>
</reference>
<keyword evidence="1" id="KW-0812">Transmembrane</keyword>
<sequence>MRARRVVLVDPFGPLLLYITVHNIWLMQPKVNLYSTVQYSTVILMCVRSYLTPLIRPTNTLVQQSK</sequence>
<keyword evidence="3" id="KW-1185">Reference proteome</keyword>
<accession>A0A317XQR8</accession>
<protein>
    <submittedName>
        <fullName evidence="2">Uncharacterized protein</fullName>
    </submittedName>
</protein>
<dbReference type="InParanoid" id="A0A317XQR8"/>